<dbReference type="SUPFAM" id="SSF74863">
    <property type="entry name" value="Thiol:disulfide interchange protein DsbD, N-terminal domain (DsbD-alpha)"/>
    <property type="match status" value="1"/>
</dbReference>
<feature type="transmembrane region" description="Helical" evidence="10">
    <location>
        <begin position="403"/>
        <end position="423"/>
    </location>
</feature>
<comment type="caution">
    <text evidence="13">The sequence shown here is derived from an EMBL/GenBank/DDBJ whole genome shotgun (WGS) entry which is preliminary data.</text>
</comment>
<dbReference type="InterPro" id="IPR017937">
    <property type="entry name" value="Thioredoxin_CS"/>
</dbReference>
<dbReference type="InterPro" id="IPR012336">
    <property type="entry name" value="Thioredoxin-like_fold"/>
</dbReference>
<evidence type="ECO:0000256" key="2">
    <source>
        <dbReference type="ARBA" id="ARBA00004651"/>
    </source>
</evidence>
<sequence length="595" mass="61303">MRLVPAVLIFLASLLPLQAAPLPADEAFALSASRDADGRLQLRWDIAEGYYLYREHFRVTGARTGEPVPFTATAGERKEDPTFGSVEVHYGEAVITLSETPAPPLEVSYQGCEEDGLCYRPETRRVDPETLTITAASGAGGAPSGWREGEAGSSASLTPSPAPASGDAGFVAALLAEGGQLWVIGSFLVFGILLAGTPCVFPMYPIVAAALGRQGERLTVSRGFSLSAVYVLFLALAFGLIGAVAGLTGENLQLVLQSSFMPGAVAAIFVVLALSMFGLFELRLPAAWTTSIAGATAARGGSYRGMAVLGFSSALIVGPCVTAPLAGALLYVAQTQDWRLGAAALFALGIGKGIPLVILSTFGSGILPKAGRWMETVSRLFGFAFLGSAIWLAAPLLPPGLDLALWSALLLGLASFALAASAAAGGMGFVIGRSLAASAGLYALILALGAASGGTDPLQPLAHVARAGDARGPDVAFGEIGGEAELQATLADGSAAGRSTLLYFTADWCVTCRTIERRVLPVEAVRTDLRPLRLLKVDLSEITPRKQALMEALGVVGPPTMVFLGPDLREVSGTRLVGTVSAESLSGSARRAGGA</sequence>
<gene>
    <name evidence="13" type="ORF">N177_0236</name>
</gene>
<evidence type="ECO:0000256" key="1">
    <source>
        <dbReference type="ARBA" id="ARBA00003565"/>
    </source>
</evidence>
<dbReference type="PANTHER" id="PTHR32234:SF0">
    <property type="entry name" value="THIOL:DISULFIDE INTERCHANGE PROTEIN DSBD"/>
    <property type="match status" value="1"/>
</dbReference>
<dbReference type="EMBL" id="AWXZ01000007">
    <property type="protein sequence ID" value="ESR27257.1"/>
    <property type="molecule type" value="Genomic_DNA"/>
</dbReference>
<organism evidence="13 14">
    <name type="scientific">Lutibaculum baratangense AMV1</name>
    <dbReference type="NCBI Taxonomy" id="631454"/>
    <lineage>
        <taxon>Bacteria</taxon>
        <taxon>Pseudomonadati</taxon>
        <taxon>Pseudomonadota</taxon>
        <taxon>Alphaproteobacteria</taxon>
        <taxon>Hyphomicrobiales</taxon>
        <taxon>Tepidamorphaceae</taxon>
        <taxon>Lutibaculum</taxon>
    </lineage>
</organism>
<dbReference type="STRING" id="631454.N177_0236"/>
<evidence type="ECO:0000256" key="9">
    <source>
        <dbReference type="SAM" id="MobiDB-lite"/>
    </source>
</evidence>
<feature type="transmembrane region" description="Helical" evidence="10">
    <location>
        <begin position="308"/>
        <end position="332"/>
    </location>
</feature>
<comment type="function">
    <text evidence="1">May be required for disulfide bond formation in some proteins.</text>
</comment>
<comment type="subcellular location">
    <subcellularLocation>
        <location evidence="2">Cell membrane</location>
        <topology evidence="2">Multi-pass membrane protein</topology>
    </subcellularLocation>
</comment>
<dbReference type="Pfam" id="PF02683">
    <property type="entry name" value="DsbD_TM"/>
    <property type="match status" value="1"/>
</dbReference>
<evidence type="ECO:0000256" key="7">
    <source>
        <dbReference type="ARBA" id="ARBA00023136"/>
    </source>
</evidence>
<dbReference type="RefSeq" id="WP_023430393.1">
    <property type="nucleotide sequence ID" value="NZ_AWXZ01000007.1"/>
</dbReference>
<feature type="transmembrane region" description="Helical" evidence="10">
    <location>
        <begin position="181"/>
        <end position="211"/>
    </location>
</feature>
<keyword evidence="3" id="KW-1003">Cell membrane</keyword>
<feature type="transmembrane region" description="Helical" evidence="10">
    <location>
        <begin position="380"/>
        <end position="397"/>
    </location>
</feature>
<dbReference type="PANTHER" id="PTHR32234">
    <property type="entry name" value="THIOL:DISULFIDE INTERCHANGE PROTEIN DSBD"/>
    <property type="match status" value="1"/>
</dbReference>
<feature type="region of interest" description="Disordered" evidence="9">
    <location>
        <begin position="135"/>
        <end position="160"/>
    </location>
</feature>
<protein>
    <submittedName>
        <fullName evidence="13">Cytochrome c-type biogenesis protein DsbD, protein-disulfide reductase</fullName>
        <ecNumber evidence="13">1.8.1.8</ecNumber>
    </submittedName>
</protein>
<feature type="transmembrane region" description="Helical" evidence="10">
    <location>
        <begin position="338"/>
        <end position="359"/>
    </location>
</feature>
<keyword evidence="14" id="KW-1185">Reference proteome</keyword>
<dbReference type="InterPro" id="IPR036249">
    <property type="entry name" value="Thioredoxin-like_sf"/>
</dbReference>
<dbReference type="GO" id="GO:0045454">
    <property type="term" value="P:cell redox homeostasis"/>
    <property type="evidence" value="ECO:0007669"/>
    <property type="project" value="TreeGrafter"/>
</dbReference>
<dbReference type="Gene3D" id="3.40.30.10">
    <property type="entry name" value="Glutaredoxin"/>
    <property type="match status" value="1"/>
</dbReference>
<feature type="transmembrane region" description="Helical" evidence="10">
    <location>
        <begin position="223"/>
        <end position="248"/>
    </location>
</feature>
<dbReference type="PROSITE" id="PS51352">
    <property type="entry name" value="THIOREDOXIN_2"/>
    <property type="match status" value="1"/>
</dbReference>
<dbReference type="NCBIfam" id="NF001419">
    <property type="entry name" value="PRK00293.1"/>
    <property type="match status" value="1"/>
</dbReference>
<name>V4R5N7_9HYPH</name>
<feature type="chain" id="PRO_5004725407" evidence="11">
    <location>
        <begin position="20"/>
        <end position="595"/>
    </location>
</feature>
<reference evidence="13 14" key="1">
    <citation type="journal article" date="2014" name="Genome Announc.">
        <title>Draft Genome Sequence of Lutibaculum baratangense Strain AMV1T, Isolated from a Mud Volcano in Andamans, India.</title>
        <authorList>
            <person name="Singh A."/>
            <person name="Sreenivas A."/>
            <person name="Sathyanarayana Reddy G."/>
            <person name="Pinnaka A.K."/>
            <person name="Shivaji S."/>
        </authorList>
    </citation>
    <scope>NUCLEOTIDE SEQUENCE [LARGE SCALE GENOMIC DNA]</scope>
    <source>
        <strain evidence="13 14">AMV1</strain>
    </source>
</reference>
<dbReference type="GO" id="GO:0017004">
    <property type="term" value="P:cytochrome complex assembly"/>
    <property type="evidence" value="ECO:0007669"/>
    <property type="project" value="UniProtKB-KW"/>
</dbReference>
<dbReference type="AlphaFoldDB" id="V4R5N7"/>
<dbReference type="GO" id="GO:0047134">
    <property type="term" value="F:protein-disulfide reductase [NAD(P)H] activity"/>
    <property type="evidence" value="ECO:0007669"/>
    <property type="project" value="UniProtKB-EC"/>
</dbReference>
<keyword evidence="4 10" id="KW-0812">Transmembrane</keyword>
<dbReference type="InterPro" id="IPR003834">
    <property type="entry name" value="Cyt_c_assmbl_TM_dom"/>
</dbReference>
<keyword evidence="5" id="KW-0201">Cytochrome c-type biogenesis</keyword>
<dbReference type="InterPro" id="IPR036929">
    <property type="entry name" value="DsbDN_sf"/>
</dbReference>
<dbReference type="Pfam" id="PF13098">
    <property type="entry name" value="Thioredoxin_2"/>
    <property type="match status" value="1"/>
</dbReference>
<evidence type="ECO:0000256" key="8">
    <source>
        <dbReference type="ARBA" id="ARBA00023284"/>
    </source>
</evidence>
<dbReference type="Gene3D" id="2.60.40.1250">
    <property type="entry name" value="Thiol:disulfide interchange protein DsbD, N-terminal domain"/>
    <property type="match status" value="1"/>
</dbReference>
<dbReference type="Proteomes" id="UP000017819">
    <property type="component" value="Unassembled WGS sequence"/>
</dbReference>
<feature type="signal peptide" evidence="11">
    <location>
        <begin position="1"/>
        <end position="19"/>
    </location>
</feature>
<feature type="transmembrane region" description="Helical" evidence="10">
    <location>
        <begin position="260"/>
        <end position="280"/>
    </location>
</feature>
<keyword evidence="13" id="KW-0560">Oxidoreductase</keyword>
<dbReference type="SUPFAM" id="SSF52833">
    <property type="entry name" value="Thioredoxin-like"/>
    <property type="match status" value="1"/>
</dbReference>
<evidence type="ECO:0000256" key="3">
    <source>
        <dbReference type="ARBA" id="ARBA00022475"/>
    </source>
</evidence>
<keyword evidence="6 10" id="KW-1133">Transmembrane helix</keyword>
<dbReference type="PROSITE" id="PS00194">
    <property type="entry name" value="THIOREDOXIN_1"/>
    <property type="match status" value="1"/>
</dbReference>
<keyword evidence="7 10" id="KW-0472">Membrane</keyword>
<evidence type="ECO:0000256" key="6">
    <source>
        <dbReference type="ARBA" id="ARBA00022989"/>
    </source>
</evidence>
<feature type="transmembrane region" description="Helical" evidence="10">
    <location>
        <begin position="435"/>
        <end position="454"/>
    </location>
</feature>
<evidence type="ECO:0000256" key="5">
    <source>
        <dbReference type="ARBA" id="ARBA00022748"/>
    </source>
</evidence>
<accession>V4R5N7</accession>
<evidence type="ECO:0000256" key="4">
    <source>
        <dbReference type="ARBA" id="ARBA00022692"/>
    </source>
</evidence>
<dbReference type="EC" id="1.8.1.8" evidence="13"/>
<dbReference type="InterPro" id="IPR028250">
    <property type="entry name" value="DsbDN"/>
</dbReference>
<evidence type="ECO:0000313" key="14">
    <source>
        <dbReference type="Proteomes" id="UP000017819"/>
    </source>
</evidence>
<feature type="domain" description="Thioredoxin" evidence="12">
    <location>
        <begin position="461"/>
        <end position="595"/>
    </location>
</feature>
<evidence type="ECO:0000256" key="11">
    <source>
        <dbReference type="SAM" id="SignalP"/>
    </source>
</evidence>
<dbReference type="PATRIC" id="fig|631454.5.peg.234"/>
<dbReference type="GO" id="GO:0005886">
    <property type="term" value="C:plasma membrane"/>
    <property type="evidence" value="ECO:0007669"/>
    <property type="project" value="UniProtKB-SubCell"/>
</dbReference>
<proteinExistence type="predicted"/>
<dbReference type="eggNOG" id="COG4232">
    <property type="taxonomic scope" value="Bacteria"/>
</dbReference>
<dbReference type="InterPro" id="IPR013766">
    <property type="entry name" value="Thioredoxin_domain"/>
</dbReference>
<evidence type="ECO:0000313" key="13">
    <source>
        <dbReference type="EMBL" id="ESR27257.1"/>
    </source>
</evidence>
<evidence type="ECO:0000259" key="12">
    <source>
        <dbReference type="PROSITE" id="PS51352"/>
    </source>
</evidence>
<keyword evidence="8" id="KW-0676">Redox-active center</keyword>
<evidence type="ECO:0000256" key="10">
    <source>
        <dbReference type="SAM" id="Phobius"/>
    </source>
</evidence>
<dbReference type="Pfam" id="PF11412">
    <property type="entry name" value="DsbD_N"/>
    <property type="match status" value="1"/>
</dbReference>
<keyword evidence="11" id="KW-0732">Signal</keyword>